<feature type="signal peptide" evidence="2">
    <location>
        <begin position="1"/>
        <end position="18"/>
    </location>
</feature>
<name>A0A9W8C8I3_TRIRA</name>
<keyword evidence="4" id="KW-1185">Reference proteome</keyword>
<dbReference type="Proteomes" id="UP001059041">
    <property type="component" value="Linkage Group LG4"/>
</dbReference>
<feature type="region of interest" description="Disordered" evidence="1">
    <location>
        <begin position="163"/>
        <end position="188"/>
    </location>
</feature>
<evidence type="ECO:0000313" key="3">
    <source>
        <dbReference type="EMBL" id="KAI7811316.1"/>
    </source>
</evidence>
<keyword evidence="2" id="KW-0732">Signal</keyword>
<evidence type="ECO:0000313" key="4">
    <source>
        <dbReference type="Proteomes" id="UP001059041"/>
    </source>
</evidence>
<reference evidence="3" key="1">
    <citation type="submission" date="2021-02" db="EMBL/GenBank/DDBJ databases">
        <title>Comparative genomics reveals that relaxation of natural selection precedes convergent phenotypic evolution of cavefish.</title>
        <authorList>
            <person name="Peng Z."/>
        </authorList>
    </citation>
    <scope>NUCLEOTIDE SEQUENCE</scope>
    <source>
        <tissue evidence="3">Muscle</tissue>
    </source>
</reference>
<dbReference type="AlphaFoldDB" id="A0A9W8C8I3"/>
<dbReference type="EMBL" id="JAFHDT010000004">
    <property type="protein sequence ID" value="KAI7811316.1"/>
    <property type="molecule type" value="Genomic_DNA"/>
</dbReference>
<dbReference type="PROSITE" id="PS51257">
    <property type="entry name" value="PROKAR_LIPOPROTEIN"/>
    <property type="match status" value="1"/>
</dbReference>
<accession>A0A9W8C8I3</accession>
<evidence type="ECO:0000256" key="2">
    <source>
        <dbReference type="SAM" id="SignalP"/>
    </source>
</evidence>
<feature type="chain" id="PRO_5040883936" evidence="2">
    <location>
        <begin position="19"/>
        <end position="195"/>
    </location>
</feature>
<proteinExistence type="predicted"/>
<evidence type="ECO:0000256" key="1">
    <source>
        <dbReference type="SAM" id="MobiDB-lite"/>
    </source>
</evidence>
<comment type="caution">
    <text evidence="3">The sequence shown here is derived from an EMBL/GenBank/DDBJ whole genome shotgun (WGS) entry which is preliminary data.</text>
</comment>
<protein>
    <submittedName>
        <fullName evidence="3">Odontogenic</fullName>
    </submittedName>
</protein>
<gene>
    <name evidence="3" type="ORF">IRJ41_013056</name>
</gene>
<organism evidence="3 4">
    <name type="scientific">Triplophysa rosa</name>
    <name type="common">Cave loach</name>
    <dbReference type="NCBI Taxonomy" id="992332"/>
    <lineage>
        <taxon>Eukaryota</taxon>
        <taxon>Metazoa</taxon>
        <taxon>Chordata</taxon>
        <taxon>Craniata</taxon>
        <taxon>Vertebrata</taxon>
        <taxon>Euteleostomi</taxon>
        <taxon>Actinopterygii</taxon>
        <taxon>Neopterygii</taxon>
        <taxon>Teleostei</taxon>
        <taxon>Ostariophysi</taxon>
        <taxon>Cypriniformes</taxon>
        <taxon>Nemacheilidae</taxon>
        <taxon>Triplophysa</taxon>
    </lineage>
</organism>
<sequence>MKFQVILYLAGILSFCSCVPVYQPQIGIFASNSNEILRLNGLNGLTLAGLGLGQAQGPSFFSPFMIQPQLPQVLNFNPSVPGPFLPPQINQLNPAQLPPLQQEQPVNRLGPNNAIPAQNPAQAFPYFLNNLYPLRNTPVWLPPNQIPGPNIQQQSINQPIQPVQNGGKAADPSVTAAPDYRGDRPGPGTVEVILV</sequence>